<evidence type="ECO:0000313" key="9">
    <source>
        <dbReference type="Proteomes" id="UP000293360"/>
    </source>
</evidence>
<dbReference type="Pfam" id="PF00067">
    <property type="entry name" value="p450"/>
    <property type="match status" value="1"/>
</dbReference>
<keyword evidence="7" id="KW-0560">Oxidoreductase</keyword>
<dbReference type="Gene3D" id="1.10.630.10">
    <property type="entry name" value="Cytochrome P450"/>
    <property type="match status" value="1"/>
</dbReference>
<accession>A0A4Q4TB31</accession>
<dbReference type="PANTHER" id="PTHR47582:SF1">
    <property type="entry name" value="P450, PUTATIVE (EUROFUNG)-RELATED"/>
    <property type="match status" value="1"/>
</dbReference>
<dbReference type="OrthoDB" id="3366823at2759"/>
<feature type="binding site" description="axial binding residue" evidence="6">
    <location>
        <position position="428"/>
    </location>
    <ligand>
        <name>heme</name>
        <dbReference type="ChEBI" id="CHEBI:30413"/>
    </ligand>
    <ligandPart>
        <name>Fe</name>
        <dbReference type="ChEBI" id="CHEBI:18248"/>
    </ligandPart>
</feature>
<dbReference type="Proteomes" id="UP000293360">
    <property type="component" value="Unassembled WGS sequence"/>
</dbReference>
<dbReference type="InterPro" id="IPR053007">
    <property type="entry name" value="CYP450_monoxygenase_sec-met"/>
</dbReference>
<dbReference type="AlphaFoldDB" id="A0A4Q4TB31"/>
<keyword evidence="4 6" id="KW-0408">Iron</keyword>
<dbReference type="PROSITE" id="PS00086">
    <property type="entry name" value="CYTOCHROME_P450"/>
    <property type="match status" value="1"/>
</dbReference>
<dbReference type="GO" id="GO:0004497">
    <property type="term" value="F:monooxygenase activity"/>
    <property type="evidence" value="ECO:0007669"/>
    <property type="project" value="UniProtKB-KW"/>
</dbReference>
<evidence type="ECO:0000256" key="1">
    <source>
        <dbReference type="ARBA" id="ARBA00001971"/>
    </source>
</evidence>
<comment type="similarity">
    <text evidence="2 7">Belongs to the cytochrome P450 family.</text>
</comment>
<keyword evidence="3 6" id="KW-0479">Metal-binding</keyword>
<reference evidence="8 9" key="1">
    <citation type="submission" date="2018-06" db="EMBL/GenBank/DDBJ databases">
        <title>Complete Genomes of Monosporascus.</title>
        <authorList>
            <person name="Robinson A.J."/>
            <person name="Natvig D.O."/>
        </authorList>
    </citation>
    <scope>NUCLEOTIDE SEQUENCE [LARGE SCALE GENOMIC DNA]</scope>
    <source>
        <strain evidence="8 9">CBS 110550</strain>
    </source>
</reference>
<keyword evidence="5 7" id="KW-0503">Monooxygenase</keyword>
<dbReference type="InterPro" id="IPR002403">
    <property type="entry name" value="Cyt_P450_E_grp-IV"/>
</dbReference>
<evidence type="ECO:0000256" key="4">
    <source>
        <dbReference type="ARBA" id="ARBA00023004"/>
    </source>
</evidence>
<protein>
    <recommendedName>
        <fullName evidence="10">Cytochrome P450</fullName>
    </recommendedName>
</protein>
<dbReference type="SUPFAM" id="SSF48264">
    <property type="entry name" value="Cytochrome P450"/>
    <property type="match status" value="1"/>
</dbReference>
<dbReference type="GO" id="GO:0005506">
    <property type="term" value="F:iron ion binding"/>
    <property type="evidence" value="ECO:0007669"/>
    <property type="project" value="InterPro"/>
</dbReference>
<dbReference type="PANTHER" id="PTHR47582">
    <property type="entry name" value="P450, PUTATIVE (EUROFUNG)-RELATED"/>
    <property type="match status" value="1"/>
</dbReference>
<sequence>MSSSFATALGAVAGLYLFLRALLHFTQDVKEPPSIANAIPFISPLIGMSAKKAKFYNAMRDKYNLPIYTLRMPGSRLYVVNATALIPAVQRQFRALAFTAIESDIAANVGGVSKVTHRIINRNLVRDEGYLMSFPKYIHSAVSAGPHLDAMNRKSVEVLADSLEALARKGPATVKMFEWIRHELLIATTDGVYGPKNPYRNPAMEKAWYKFEPSIMTFVLKLQPQLLAKEAYQAREYMAKTWQRYFEEDWFKTGSKLVQCRVKINDEFEISRKETARIEVLGSIAILSNTLPATFWMTYHIFSDPVVLEDIRTELSKGVKEVDGVPTIDMAHVKECCPILLSTFQEMFRYNAIGVSARIAMEDHLLEGKYLIKKGSTVMIPAHVQHTTTSIWGDSVNEFYHKRFVREPGTKRPNPIAFRGFGGGTTLCPGRHFATTEVLMFSALMVLRYDIRPVNGTWVRPPTDKSPLVAAIPIPDWDIDVELHPRDDKEWQVSFSGYDKEMEIAAEDVEGATENLNH</sequence>
<organism evidence="8 9">
    <name type="scientific">Monosporascus ibericus</name>
    <dbReference type="NCBI Taxonomy" id="155417"/>
    <lineage>
        <taxon>Eukaryota</taxon>
        <taxon>Fungi</taxon>
        <taxon>Dikarya</taxon>
        <taxon>Ascomycota</taxon>
        <taxon>Pezizomycotina</taxon>
        <taxon>Sordariomycetes</taxon>
        <taxon>Xylariomycetidae</taxon>
        <taxon>Xylariales</taxon>
        <taxon>Xylariales incertae sedis</taxon>
        <taxon>Monosporascus</taxon>
    </lineage>
</organism>
<keyword evidence="6 7" id="KW-0349">Heme</keyword>
<dbReference type="CDD" id="cd11040">
    <property type="entry name" value="CYP7_CYP8-like"/>
    <property type="match status" value="1"/>
</dbReference>
<name>A0A4Q4TB31_9PEZI</name>
<dbReference type="GO" id="GO:0020037">
    <property type="term" value="F:heme binding"/>
    <property type="evidence" value="ECO:0007669"/>
    <property type="project" value="InterPro"/>
</dbReference>
<evidence type="ECO:0000256" key="2">
    <source>
        <dbReference type="ARBA" id="ARBA00010617"/>
    </source>
</evidence>
<dbReference type="InterPro" id="IPR017972">
    <property type="entry name" value="Cyt_P450_CS"/>
</dbReference>
<keyword evidence="9" id="KW-1185">Reference proteome</keyword>
<gene>
    <name evidence="8" type="ORF">DL764_004855</name>
</gene>
<dbReference type="PRINTS" id="PR00465">
    <property type="entry name" value="EP450IV"/>
</dbReference>
<dbReference type="EMBL" id="QJNU01000239">
    <property type="protein sequence ID" value="RYP03836.1"/>
    <property type="molecule type" value="Genomic_DNA"/>
</dbReference>
<dbReference type="InterPro" id="IPR036396">
    <property type="entry name" value="Cyt_P450_sf"/>
</dbReference>
<evidence type="ECO:0000256" key="3">
    <source>
        <dbReference type="ARBA" id="ARBA00022723"/>
    </source>
</evidence>
<evidence type="ECO:0000256" key="5">
    <source>
        <dbReference type="ARBA" id="ARBA00023033"/>
    </source>
</evidence>
<dbReference type="InterPro" id="IPR001128">
    <property type="entry name" value="Cyt_P450"/>
</dbReference>
<evidence type="ECO:0000256" key="6">
    <source>
        <dbReference type="PIRSR" id="PIRSR602403-1"/>
    </source>
</evidence>
<evidence type="ECO:0000256" key="7">
    <source>
        <dbReference type="RuleBase" id="RU000461"/>
    </source>
</evidence>
<comment type="cofactor">
    <cofactor evidence="1 6">
        <name>heme</name>
        <dbReference type="ChEBI" id="CHEBI:30413"/>
    </cofactor>
</comment>
<evidence type="ECO:0000313" key="8">
    <source>
        <dbReference type="EMBL" id="RYP03836.1"/>
    </source>
</evidence>
<dbReference type="STRING" id="155417.A0A4Q4TB31"/>
<comment type="caution">
    <text evidence="8">The sequence shown here is derived from an EMBL/GenBank/DDBJ whole genome shotgun (WGS) entry which is preliminary data.</text>
</comment>
<dbReference type="GO" id="GO:0016705">
    <property type="term" value="F:oxidoreductase activity, acting on paired donors, with incorporation or reduction of molecular oxygen"/>
    <property type="evidence" value="ECO:0007669"/>
    <property type="project" value="InterPro"/>
</dbReference>
<proteinExistence type="inferred from homology"/>
<evidence type="ECO:0008006" key="10">
    <source>
        <dbReference type="Google" id="ProtNLM"/>
    </source>
</evidence>